<sequence length="357" mass="39812">MTTGPELDAARLLLRRLGVEPEQLLDAASHRTVPTFDEYIPQVAAAVPDGTRRVYTSYWNRVQLVWGSRALDEPTPLEITQLAEHTKTAGVMRRNSRGGRSAAEHLIGALRCVYRHAEHDGFITRAANPALRVPKPRRLTSTRRALPDGAVGEINEVAARTGNDPELDTLLLRLHEETAGRRGGAIALGQQDLDSANCLLRLREKGQTVRWQPISPTLTRHLEAHTRERNTGNHSRLLCYRDGRPLTARRYDYLWARVGEHLPWVARQQITTHWLRHTTLTWVERRFGYAVARAYAGHSGRGDAGVTTTYVRADLHEVAAALAALTGEPHPLASEPHGFGQPRTEEKAQSPALVRLS</sequence>
<accession>A0ABP9QXG1</accession>
<dbReference type="Gene3D" id="1.10.443.10">
    <property type="entry name" value="Intergrase catalytic core"/>
    <property type="match status" value="1"/>
</dbReference>
<dbReference type="SUPFAM" id="SSF56349">
    <property type="entry name" value="DNA breaking-rejoining enzymes"/>
    <property type="match status" value="1"/>
</dbReference>
<keyword evidence="6" id="KW-1185">Reference proteome</keyword>
<dbReference type="CDD" id="cd00397">
    <property type="entry name" value="DNA_BRE_C"/>
    <property type="match status" value="1"/>
</dbReference>
<dbReference type="InterPro" id="IPR002104">
    <property type="entry name" value="Integrase_catalytic"/>
</dbReference>
<dbReference type="RefSeq" id="WP_185061461.1">
    <property type="nucleotide sequence ID" value="NZ_BAABJP010000041.1"/>
</dbReference>
<dbReference type="InterPro" id="IPR011010">
    <property type="entry name" value="DNA_brk_join_enz"/>
</dbReference>
<evidence type="ECO:0000313" key="5">
    <source>
        <dbReference type="EMBL" id="GAA5168947.1"/>
    </source>
</evidence>
<keyword evidence="2" id="KW-0233">DNA recombination</keyword>
<feature type="region of interest" description="Disordered" evidence="3">
    <location>
        <begin position="330"/>
        <end position="357"/>
    </location>
</feature>
<dbReference type="Pfam" id="PF00589">
    <property type="entry name" value="Phage_integrase"/>
    <property type="match status" value="1"/>
</dbReference>
<protein>
    <recommendedName>
        <fullName evidence="4">Tyr recombinase domain-containing protein</fullName>
    </recommendedName>
</protein>
<evidence type="ECO:0000256" key="3">
    <source>
        <dbReference type="SAM" id="MobiDB-lite"/>
    </source>
</evidence>
<dbReference type="PROSITE" id="PS51898">
    <property type="entry name" value="TYR_RECOMBINASE"/>
    <property type="match status" value="1"/>
</dbReference>
<dbReference type="Gene3D" id="1.10.150.130">
    <property type="match status" value="1"/>
</dbReference>
<keyword evidence="1" id="KW-0238">DNA-binding</keyword>
<proteinExistence type="predicted"/>
<dbReference type="InterPro" id="IPR010998">
    <property type="entry name" value="Integrase_recombinase_N"/>
</dbReference>
<organism evidence="5 6">
    <name type="scientific">Pseudonocardia eucalypti</name>
    <dbReference type="NCBI Taxonomy" id="648755"/>
    <lineage>
        <taxon>Bacteria</taxon>
        <taxon>Bacillati</taxon>
        <taxon>Actinomycetota</taxon>
        <taxon>Actinomycetes</taxon>
        <taxon>Pseudonocardiales</taxon>
        <taxon>Pseudonocardiaceae</taxon>
        <taxon>Pseudonocardia</taxon>
    </lineage>
</organism>
<comment type="caution">
    <text evidence="5">The sequence shown here is derived from an EMBL/GenBank/DDBJ whole genome shotgun (WGS) entry which is preliminary data.</text>
</comment>
<reference evidence="6" key="1">
    <citation type="journal article" date="2019" name="Int. J. Syst. Evol. Microbiol.">
        <title>The Global Catalogue of Microorganisms (GCM) 10K type strain sequencing project: providing services to taxonomists for standard genome sequencing and annotation.</title>
        <authorList>
            <consortium name="The Broad Institute Genomics Platform"/>
            <consortium name="The Broad Institute Genome Sequencing Center for Infectious Disease"/>
            <person name="Wu L."/>
            <person name="Ma J."/>
        </authorList>
    </citation>
    <scope>NUCLEOTIDE SEQUENCE [LARGE SCALE GENOMIC DNA]</scope>
    <source>
        <strain evidence="6">JCM 18303</strain>
    </source>
</reference>
<evidence type="ECO:0000259" key="4">
    <source>
        <dbReference type="PROSITE" id="PS51898"/>
    </source>
</evidence>
<evidence type="ECO:0000256" key="2">
    <source>
        <dbReference type="ARBA" id="ARBA00023172"/>
    </source>
</evidence>
<dbReference type="EMBL" id="BAABJP010000041">
    <property type="protein sequence ID" value="GAA5168947.1"/>
    <property type="molecule type" value="Genomic_DNA"/>
</dbReference>
<dbReference type="Proteomes" id="UP001428817">
    <property type="component" value="Unassembled WGS sequence"/>
</dbReference>
<evidence type="ECO:0000313" key="6">
    <source>
        <dbReference type="Proteomes" id="UP001428817"/>
    </source>
</evidence>
<gene>
    <name evidence="5" type="ORF">GCM10023321_63750</name>
</gene>
<evidence type="ECO:0000256" key="1">
    <source>
        <dbReference type="ARBA" id="ARBA00023125"/>
    </source>
</evidence>
<dbReference type="InterPro" id="IPR013762">
    <property type="entry name" value="Integrase-like_cat_sf"/>
</dbReference>
<feature type="domain" description="Tyr recombinase" evidence="4">
    <location>
        <begin position="134"/>
        <end position="323"/>
    </location>
</feature>
<name>A0ABP9QXG1_9PSEU</name>